<dbReference type="GO" id="GO:0039660">
    <property type="term" value="F:structural constituent of virion"/>
    <property type="evidence" value="ECO:0007669"/>
    <property type="project" value="UniProtKB-KW"/>
</dbReference>
<evidence type="ECO:0000256" key="13">
    <source>
        <dbReference type="PROSITE-ProRule" id="PRU00047"/>
    </source>
</evidence>
<dbReference type="PROSITE" id="PS50158">
    <property type="entry name" value="ZF_CCHC"/>
    <property type="match status" value="1"/>
</dbReference>
<evidence type="ECO:0000256" key="11">
    <source>
        <dbReference type="ARBA" id="ARBA00023288"/>
    </source>
</evidence>
<keyword evidence="9" id="KW-0946">Virion</keyword>
<proteinExistence type="predicted"/>
<dbReference type="Pfam" id="PF00607">
    <property type="entry name" value="Gag_p24"/>
    <property type="match status" value="1"/>
</dbReference>
<dbReference type="InterPro" id="IPR001878">
    <property type="entry name" value="Znf_CCHC"/>
</dbReference>
<dbReference type="SUPFAM" id="SSF47353">
    <property type="entry name" value="Retrovirus capsid dimerization domain-like"/>
    <property type="match status" value="1"/>
</dbReference>
<keyword evidence="10" id="KW-0543">Viral nucleoprotein</keyword>
<dbReference type="PANTHER" id="PTHR40389">
    <property type="entry name" value="ENDOGENOUS RETROVIRUS GROUP K MEMBER 24 GAG POLYPROTEIN-RELATED"/>
    <property type="match status" value="1"/>
</dbReference>
<evidence type="ECO:0000256" key="9">
    <source>
        <dbReference type="ARBA" id="ARBA00022844"/>
    </source>
</evidence>
<evidence type="ECO:0000256" key="4">
    <source>
        <dbReference type="ARBA" id="ARBA00022561"/>
    </source>
</evidence>
<evidence type="ECO:0000256" key="5">
    <source>
        <dbReference type="ARBA" id="ARBA00022707"/>
    </source>
</evidence>
<dbReference type="EMBL" id="MK561030">
    <property type="protein sequence ID" value="QCT85316.1"/>
    <property type="molecule type" value="Genomic_RNA"/>
</dbReference>
<dbReference type="SMART" id="SM00343">
    <property type="entry name" value="ZnF_C2HC"/>
    <property type="match status" value="2"/>
</dbReference>
<dbReference type="Pfam" id="PF14787">
    <property type="entry name" value="zf-CCHC_5"/>
    <property type="match status" value="1"/>
</dbReference>
<evidence type="ECO:0000256" key="2">
    <source>
        <dbReference type="ARBA" id="ARBA00003374"/>
    </source>
</evidence>
<evidence type="ECO:0000256" key="12">
    <source>
        <dbReference type="ARBA" id="ARBA00023311"/>
    </source>
</evidence>
<dbReference type="SUPFAM" id="SSF57756">
    <property type="entry name" value="Retrovirus zinc finger-like domains"/>
    <property type="match status" value="2"/>
</dbReference>
<organism evidence="16">
    <name type="scientific">Squirrel monkey retrovirus</name>
    <name type="common">SMRV-H</name>
    <name type="synonym">SMRV-HLB</name>
    <dbReference type="NCBI Taxonomy" id="11856"/>
    <lineage>
        <taxon>Viruses</taxon>
        <taxon>Riboviria</taxon>
        <taxon>Pararnavirae</taxon>
        <taxon>Artverviricota</taxon>
        <taxon>Revtraviricetes</taxon>
        <taxon>Ortervirales</taxon>
        <taxon>Retroviridae</taxon>
        <taxon>Orthoretrovirinae</taxon>
        <taxon>Betaretrovirus</taxon>
        <taxon>Betaretrovirus squmon</taxon>
    </lineage>
</organism>
<dbReference type="InterPro" id="IPR050195">
    <property type="entry name" value="Primate_lentivir_Gag_pol-like"/>
</dbReference>
<dbReference type="InterPro" id="IPR008919">
    <property type="entry name" value="Retrov_capsid_N"/>
</dbReference>
<dbReference type="GO" id="GO:0019013">
    <property type="term" value="C:viral nucleocapsid"/>
    <property type="evidence" value="ECO:0007669"/>
    <property type="project" value="UniProtKB-KW"/>
</dbReference>
<evidence type="ECO:0000313" key="16">
    <source>
        <dbReference type="EMBL" id="QCT85316.1"/>
    </source>
</evidence>
<dbReference type="InterPro" id="IPR003322">
    <property type="entry name" value="B_retro_matrix"/>
</dbReference>
<comment type="function">
    <text evidence="2">Capsid protein.</text>
</comment>
<dbReference type="Gene3D" id="1.10.150.490">
    <property type="entry name" value="Retroviral GAG p10 protein"/>
    <property type="match status" value="1"/>
</dbReference>
<feature type="region of interest" description="Disordered" evidence="14">
    <location>
        <begin position="323"/>
        <end position="375"/>
    </location>
</feature>
<evidence type="ECO:0000256" key="1">
    <source>
        <dbReference type="ARBA" id="ARBA00003230"/>
    </source>
</evidence>
<comment type="function">
    <text evidence="1">Matrix protein.</text>
</comment>
<dbReference type="Pfam" id="PF02337">
    <property type="entry name" value="Gag_p10"/>
    <property type="match status" value="1"/>
</dbReference>
<dbReference type="Gene3D" id="1.10.375.10">
    <property type="entry name" value="Human Immunodeficiency Virus Type 1 Capsid Protein"/>
    <property type="match status" value="1"/>
</dbReference>
<dbReference type="PANTHER" id="PTHR40389:SF3">
    <property type="entry name" value="IGE-BINDING PROTEIN"/>
    <property type="match status" value="1"/>
</dbReference>
<evidence type="ECO:0000256" key="7">
    <source>
        <dbReference type="ARBA" id="ARBA00022771"/>
    </source>
</evidence>
<dbReference type="Gene3D" id="4.10.60.10">
    <property type="entry name" value="Zinc finger, CCHC-type"/>
    <property type="match status" value="1"/>
</dbReference>
<dbReference type="SUPFAM" id="SSF47943">
    <property type="entry name" value="Retrovirus capsid protein, N-terminal core domain"/>
    <property type="match status" value="1"/>
</dbReference>
<evidence type="ECO:0000256" key="10">
    <source>
        <dbReference type="ARBA" id="ARBA00023086"/>
    </source>
</evidence>
<feature type="region of interest" description="Disordered" evidence="14">
    <location>
        <begin position="115"/>
        <end position="208"/>
    </location>
</feature>
<keyword evidence="6" id="KW-0479">Metal-binding</keyword>
<feature type="compositionally biased region" description="Polar residues" evidence="14">
    <location>
        <begin position="117"/>
        <end position="132"/>
    </location>
</feature>
<dbReference type="InterPro" id="IPR008916">
    <property type="entry name" value="Retrov_capsid_C"/>
</dbReference>
<dbReference type="InterPro" id="IPR038124">
    <property type="entry name" value="B_retro_matrix_sf"/>
</dbReference>
<feature type="compositionally biased region" description="Acidic residues" evidence="14">
    <location>
        <begin position="346"/>
        <end position="366"/>
    </location>
</feature>
<reference evidence="16" key="1">
    <citation type="journal article" date="2019" name="MSphere">
        <title>Adventitious Virus Detection in cells by High-Throughput Sequencing (HTS) of newly synthetized RNAs: unambiguous differentiation of cell infection from carryover of viral nucleic acids.</title>
        <authorList>
            <person name="Eloit M."/>
            <person name="Cheval J."/>
            <person name="Muth E."/>
            <person name="Gonzales G."/>
            <person name="Coulpier M."/>
            <person name="Beurdeley P."/>
            <person name="Cruvellier S."/>
        </authorList>
    </citation>
    <scope>NUCLEOTIDE SEQUENCE</scope>
</reference>
<feature type="domain" description="CCHC-type" evidence="15">
    <location>
        <begin position="607"/>
        <end position="622"/>
    </location>
</feature>
<keyword evidence="7 13" id="KW-0863">Zinc-finger</keyword>
<accession>A0A4P9D614</accession>
<feature type="compositionally biased region" description="Polar residues" evidence="14">
    <location>
        <begin position="717"/>
        <end position="734"/>
    </location>
</feature>
<keyword evidence="8" id="KW-0862">Zinc</keyword>
<dbReference type="Gene3D" id="1.10.1200.30">
    <property type="match status" value="1"/>
</dbReference>
<evidence type="ECO:0000256" key="8">
    <source>
        <dbReference type="ARBA" id="ARBA00022833"/>
    </source>
</evidence>
<protein>
    <submittedName>
        <fullName evidence="16">Gag protein</fullName>
    </submittedName>
</protein>
<keyword evidence="11" id="KW-0449">Lipoprotein</keyword>
<evidence type="ECO:0000256" key="3">
    <source>
        <dbReference type="ARBA" id="ARBA00004328"/>
    </source>
</evidence>
<evidence type="ECO:0000259" key="15">
    <source>
        <dbReference type="PROSITE" id="PS50158"/>
    </source>
</evidence>
<evidence type="ECO:0000256" key="14">
    <source>
        <dbReference type="SAM" id="MobiDB-lite"/>
    </source>
</evidence>
<feature type="compositionally biased region" description="Polar residues" evidence="14">
    <location>
        <begin position="193"/>
        <end position="206"/>
    </location>
</feature>
<keyword evidence="12" id="KW-0468">Viral matrix protein</keyword>
<dbReference type="InterPro" id="IPR045345">
    <property type="entry name" value="Gag_p24_C"/>
</dbReference>
<dbReference type="Pfam" id="PF00098">
    <property type="entry name" value="zf-CCHC"/>
    <property type="match status" value="1"/>
</dbReference>
<feature type="compositionally biased region" description="Polar residues" evidence="14">
    <location>
        <begin position="323"/>
        <end position="334"/>
    </location>
</feature>
<keyword evidence="5" id="KW-0519">Myristate</keyword>
<evidence type="ECO:0000256" key="6">
    <source>
        <dbReference type="ARBA" id="ARBA00022723"/>
    </source>
</evidence>
<sequence>MGQASSHSENDLFISQLKESLKVRRIRVRKKDLVSFFSFIFKTCPWFPQEGSIDSRVWGRVGDCLNDYYRVFGPETIPITTFNYYNLIRDVLTNQGDSPDIQRLCKEGHKILISHSRPPSRQAPVTITTSEKASSRPPSRAPSTCPSVAIDIGSDDTGQSSLYPNLATLTDPPIQSPHSRAHTPPQHLPLLANSKTLHNSGSQDDQLNPADQADLEEAAAQYNNPDWPQLTNTPALPPFRPPPYVPTAVPPVAVAAPVLHAPTSGVPGSPTAPNLPGVALAKPSGPIDETVSLLDGVKTLVTKLSDLALLPPAGVMAFPVTRSQGQVSSNTTGRASPHPDTHTIPEEEEADSGESDSEDEEEESSEPTEPTYTHSYKRLNLKTIEKIKTAVANYGPTAPFTVALVESLSERWLTPSDWFFLSRAALSGGDNILWKSEYEDISKQFAERNARKASSKGWTLKKFLGASPYQNNDKQAQFPPGLLTQIQSAGLKAWKRLPQKGAATTSLAKIRQGPDESYSDFVSRLQETADRLFGSGESESSFVKHLAYENANPACQSAIRPFRQKELCDYVRLCSGIGSAHAVGLAIGAALQNLAPAQLPGAQARLCYNCHQPGHLSRNCPQKIQPPTQLPTQPNAPQTSLIKNLGPTTKCPRCKKGFHWASECRSRLDINGQPIIRQGNLNRGQPQGPTTGMNSGASQFTPQYRQPTPALPVINHAATSQTSGEQQRAVQDWTSVPPPTQY</sequence>
<name>A0A4P9D614_SMRVH</name>
<comment type="subcellular location">
    <subcellularLocation>
        <location evidence="3">Virion</location>
    </subcellularLocation>
</comment>
<dbReference type="GO" id="GO:0016032">
    <property type="term" value="P:viral process"/>
    <property type="evidence" value="ECO:0007669"/>
    <property type="project" value="InterPro"/>
</dbReference>
<dbReference type="InterPro" id="IPR036875">
    <property type="entry name" value="Znf_CCHC_sf"/>
</dbReference>
<dbReference type="GO" id="GO:0008270">
    <property type="term" value="F:zinc ion binding"/>
    <property type="evidence" value="ECO:0007669"/>
    <property type="project" value="UniProtKB-KW"/>
</dbReference>
<dbReference type="SUPFAM" id="SSF47836">
    <property type="entry name" value="Retroviral matrix proteins"/>
    <property type="match status" value="1"/>
</dbReference>
<feature type="region of interest" description="Disordered" evidence="14">
    <location>
        <begin position="675"/>
        <end position="742"/>
    </location>
</feature>
<dbReference type="Pfam" id="PF19317">
    <property type="entry name" value="Gag_p24_C"/>
    <property type="match status" value="1"/>
</dbReference>
<keyword evidence="4" id="KW-0167">Capsid protein</keyword>
<dbReference type="InterPro" id="IPR010999">
    <property type="entry name" value="Retrovr_matrix"/>
</dbReference>
<dbReference type="GO" id="GO:0003676">
    <property type="term" value="F:nucleic acid binding"/>
    <property type="evidence" value="ECO:0007669"/>
    <property type="project" value="InterPro"/>
</dbReference>
<feature type="compositionally biased region" description="Polar residues" evidence="14">
    <location>
        <begin position="679"/>
        <end position="706"/>
    </location>
</feature>
<organismHost>
    <name type="scientific">Mammalia</name>
    <name type="common">mammals</name>
    <dbReference type="NCBI Taxonomy" id="40674"/>
</organismHost>